<evidence type="ECO:0000313" key="2">
    <source>
        <dbReference type="Proteomes" id="UP000032946"/>
    </source>
</evidence>
<dbReference type="Proteomes" id="UP000032946">
    <property type="component" value="Chromosome"/>
</dbReference>
<accession>A0A9P1P165</accession>
<keyword evidence="2" id="KW-1185">Reference proteome</keyword>
<evidence type="ECO:0000313" key="1">
    <source>
        <dbReference type="EMBL" id="CDM97645.1"/>
    </source>
</evidence>
<reference evidence="1 2" key="1">
    <citation type="submission" date="2014-02" db="EMBL/GenBank/DDBJ databases">
        <authorList>
            <person name="Genoscope - CEA"/>
        </authorList>
    </citation>
    <scope>NUCLEOTIDE SEQUENCE [LARGE SCALE GENOMIC DNA]</scope>
    <source>
        <strain evidence="1 2">PCC 8005</strain>
    </source>
</reference>
<protein>
    <submittedName>
        <fullName evidence="1">Uncharacterized protein</fullName>
    </submittedName>
</protein>
<sequence length="51" mass="5820">MVGLDLFSSSFDDERQNLCFRPLTGELVGLDPIPLETLRYAVFKVRSREST</sequence>
<organism evidence="1 2">
    <name type="scientific">Limnospira indica PCC 8005</name>
    <dbReference type="NCBI Taxonomy" id="376219"/>
    <lineage>
        <taxon>Bacteria</taxon>
        <taxon>Bacillati</taxon>
        <taxon>Cyanobacteriota</taxon>
        <taxon>Cyanophyceae</taxon>
        <taxon>Oscillatoriophycideae</taxon>
        <taxon>Oscillatoriales</taxon>
        <taxon>Sirenicapillariaceae</taxon>
        <taxon>Limnospira</taxon>
    </lineage>
</organism>
<proteinExistence type="predicted"/>
<dbReference type="AlphaFoldDB" id="A0A9P1P165"/>
<dbReference type="EMBL" id="FO818640">
    <property type="protein sequence ID" value="CDM97645.1"/>
    <property type="molecule type" value="Genomic_DNA"/>
</dbReference>
<name>A0A9P1P165_9CYAN</name>
<gene>
    <name evidence="1" type="ORF">ARTHRO_60246</name>
</gene>